<accession>A0A9W6YZP3</accession>
<keyword evidence="3 7" id="KW-0479">Metal-binding</keyword>
<comment type="domain">
    <text evidence="7">Subfamily III proteins have a conserved RTxK motif about 40-50 residues from the C-terminus; the threonine may be replaced by serine or cysteine.</text>
</comment>
<evidence type="ECO:0000256" key="6">
    <source>
        <dbReference type="ARBA" id="ARBA00048809"/>
    </source>
</evidence>
<comment type="caution">
    <text evidence="9">The sequence shown here is derived from an EMBL/GenBank/DDBJ whole genome shotgun (WGS) entry which is preliminary data.</text>
</comment>
<comment type="function">
    <text evidence="7">Metal-dependent phosphatase that shows phosphatase activity against several substrates, including fructose-1-phosphate and fructose-6-phosphate. Its preference for fructose-1-phosphate, a strong glycating agent that causes DNA damage rather than a canonical yeast metabolite, suggests a damage-control function in hexose phosphate metabolism.</text>
</comment>
<evidence type="ECO:0000313" key="10">
    <source>
        <dbReference type="Proteomes" id="UP001165063"/>
    </source>
</evidence>
<keyword evidence="4 7" id="KW-0378">Hydrolase</keyword>
<sequence>MSSSDPITLPPYYFNDDPHSFGFETCRSRWVKILKNVIDDTRLEINSSKANDLKKSQGAEIINKIESFSEELATDSKLTPFHNDSIPGLKSFNETLSKLKDSPDGSRLKWLTGPWLFLECWLYRKLDVFYKECSEWKNFDVFERLKRETFFSSTLGVYELVNRYKKLQDGKAELIRDQELLKVVYEEFIEISLWGNATDLSLLANATLEDIKSVQGSAARAKSRKNIIANDLDLTWDRITKSAKSGNPRRVDFVLDNSGFEFFTDVCLSLFLLDFGLVDEIVYHCKTRPWMVSDTMIKDVQIMIDDLLDISKFPEHRSDIQFFVDSITEYQKSGQIKTSESEFWTIDLDYGNISPEETKFGGAELWKYFQDSTLVIIKGDLNYRKLTADRHWPRDTPFTTAIGKLANSGIHLVALRTCKADVCAGLPKGKDEELCEYWKSLGHEYGELWCSSGKWAVISYSSGSFN</sequence>
<dbReference type="GO" id="GO:0046872">
    <property type="term" value="F:metal ion binding"/>
    <property type="evidence" value="ECO:0007669"/>
    <property type="project" value="UniProtKB-UniRule"/>
</dbReference>
<dbReference type="SUPFAM" id="SSF111321">
    <property type="entry name" value="AF1104-like"/>
    <property type="match status" value="1"/>
</dbReference>
<comment type="catalytic activity">
    <reaction evidence="6 7">
        <text>beta-D-fructose 6-phosphate = dihydroxyacetone + D-glyceraldehyde 3-phosphate</text>
        <dbReference type="Rhea" id="RHEA:28002"/>
        <dbReference type="ChEBI" id="CHEBI:16016"/>
        <dbReference type="ChEBI" id="CHEBI:57634"/>
        <dbReference type="ChEBI" id="CHEBI:59776"/>
    </reaction>
</comment>
<gene>
    <name evidence="9" type="ORF">Amon01_000530100</name>
</gene>
<evidence type="ECO:0000256" key="7">
    <source>
        <dbReference type="RuleBase" id="RU367030"/>
    </source>
</evidence>
<dbReference type="InterPro" id="IPR039763">
    <property type="entry name" value="ARMT1"/>
</dbReference>
<name>A0A9W6YZP3_AMBMO</name>
<dbReference type="InterPro" id="IPR036075">
    <property type="entry name" value="ARMT-1-like_metal-bd_sf"/>
</dbReference>
<dbReference type="PANTHER" id="PTHR12260:SF6">
    <property type="entry name" value="DAMAGE-CONTROL PHOSPHATASE ARMT1"/>
    <property type="match status" value="1"/>
</dbReference>
<evidence type="ECO:0000256" key="4">
    <source>
        <dbReference type="ARBA" id="ARBA00022801"/>
    </source>
</evidence>
<proteinExistence type="inferred from homology"/>
<feature type="domain" description="Damage-control phosphatase ARMT1-like metal-binding" evidence="8">
    <location>
        <begin position="26"/>
        <end position="433"/>
    </location>
</feature>
<evidence type="ECO:0000313" key="9">
    <source>
        <dbReference type="EMBL" id="GMG39388.1"/>
    </source>
</evidence>
<dbReference type="PANTHER" id="PTHR12260">
    <property type="entry name" value="DAMAGE-CONTROL PHOSPHATASE ARMT1"/>
    <property type="match status" value="1"/>
</dbReference>
<dbReference type="EMBL" id="BSXU01002877">
    <property type="protein sequence ID" value="GMG39388.1"/>
    <property type="molecule type" value="Genomic_DNA"/>
</dbReference>
<evidence type="ECO:0000256" key="5">
    <source>
        <dbReference type="ARBA" id="ARBA00023211"/>
    </source>
</evidence>
<dbReference type="Proteomes" id="UP001165063">
    <property type="component" value="Unassembled WGS sequence"/>
</dbReference>
<evidence type="ECO:0000259" key="8">
    <source>
        <dbReference type="Pfam" id="PF01937"/>
    </source>
</evidence>
<comment type="catalytic activity">
    <reaction evidence="1 7">
        <text>beta-D-fructose 1-phosphate + H2O = D-fructose + phosphate</text>
        <dbReference type="Rhea" id="RHEA:35603"/>
        <dbReference type="ChEBI" id="CHEBI:15377"/>
        <dbReference type="ChEBI" id="CHEBI:37721"/>
        <dbReference type="ChEBI" id="CHEBI:43474"/>
        <dbReference type="ChEBI" id="CHEBI:138881"/>
    </reaction>
</comment>
<dbReference type="OrthoDB" id="541375at2759"/>
<dbReference type="Gene3D" id="3.40.50.10880">
    <property type="entry name" value="Uncharacterised protein PF01937, DUF89, domain 3"/>
    <property type="match status" value="1"/>
</dbReference>
<reference evidence="9" key="1">
    <citation type="submission" date="2023-04" db="EMBL/GenBank/DDBJ databases">
        <title>Ambrosiozyma monospora NBRC 1965.</title>
        <authorList>
            <person name="Ichikawa N."/>
            <person name="Sato H."/>
            <person name="Tonouchi N."/>
        </authorList>
    </citation>
    <scope>NUCLEOTIDE SEQUENCE</scope>
    <source>
        <strain evidence="9">NBRC 1965</strain>
    </source>
</reference>
<dbReference type="AlphaFoldDB" id="A0A9W6YZP3"/>
<evidence type="ECO:0000256" key="1">
    <source>
        <dbReference type="ARBA" id="ARBA00001326"/>
    </source>
</evidence>
<keyword evidence="5 7" id="KW-0464">Manganese</keyword>
<keyword evidence="10" id="KW-1185">Reference proteome</keyword>
<evidence type="ECO:0000256" key="2">
    <source>
        <dbReference type="ARBA" id="ARBA00009519"/>
    </source>
</evidence>
<dbReference type="InterPro" id="IPR002791">
    <property type="entry name" value="ARMT1-like_metal-bd"/>
</dbReference>
<comment type="cofactor">
    <cofactor evidence="7">
        <name>Mn(2+)</name>
        <dbReference type="ChEBI" id="CHEBI:29035"/>
    </cofactor>
    <cofactor evidence="7">
        <name>Ni(2+)</name>
        <dbReference type="ChEBI" id="CHEBI:49786"/>
    </cofactor>
</comment>
<organism evidence="9 10">
    <name type="scientific">Ambrosiozyma monospora</name>
    <name type="common">Yeast</name>
    <name type="synonym">Endomycopsis monosporus</name>
    <dbReference type="NCBI Taxonomy" id="43982"/>
    <lineage>
        <taxon>Eukaryota</taxon>
        <taxon>Fungi</taxon>
        <taxon>Dikarya</taxon>
        <taxon>Ascomycota</taxon>
        <taxon>Saccharomycotina</taxon>
        <taxon>Pichiomycetes</taxon>
        <taxon>Pichiales</taxon>
        <taxon>Pichiaceae</taxon>
        <taxon>Ambrosiozyma</taxon>
    </lineage>
</organism>
<evidence type="ECO:0000256" key="3">
    <source>
        <dbReference type="ARBA" id="ARBA00022723"/>
    </source>
</evidence>
<dbReference type="GO" id="GO:0006974">
    <property type="term" value="P:DNA damage response"/>
    <property type="evidence" value="ECO:0007669"/>
    <property type="project" value="TreeGrafter"/>
</dbReference>
<comment type="similarity">
    <text evidence="2 7">Belongs to the damage-control phosphatase family. Sugar phosphate phosphatase III subfamily.</text>
</comment>
<dbReference type="GO" id="GO:0016791">
    <property type="term" value="F:phosphatase activity"/>
    <property type="evidence" value="ECO:0007669"/>
    <property type="project" value="TreeGrafter"/>
</dbReference>
<protein>
    <recommendedName>
        <fullName evidence="7">Sugar phosphate phosphatase</fullName>
        <ecNumber evidence="7">3.1.3.-</ecNumber>
    </recommendedName>
</protein>
<dbReference type="Gene3D" id="1.20.930.60">
    <property type="match status" value="1"/>
</dbReference>
<dbReference type="GO" id="GO:0005634">
    <property type="term" value="C:nucleus"/>
    <property type="evidence" value="ECO:0007669"/>
    <property type="project" value="TreeGrafter"/>
</dbReference>
<dbReference type="Pfam" id="PF01937">
    <property type="entry name" value="ARMT1-like_dom"/>
    <property type="match status" value="1"/>
</dbReference>
<dbReference type="EC" id="3.1.3.-" evidence="7"/>